<dbReference type="Proteomes" id="UP000321272">
    <property type="component" value="Chromosome"/>
</dbReference>
<dbReference type="KEGG" id="paur:FGL86_12980"/>
<name>A0A5B8SYK0_9GAMM</name>
<gene>
    <name evidence="1" type="ORF">FGL86_12980</name>
</gene>
<reference evidence="1 2" key="1">
    <citation type="submission" date="2019-06" db="EMBL/GenBank/DDBJ databases">
        <title>Genome analyses of bacteria isolated from kimchi.</title>
        <authorList>
            <person name="Lee S."/>
            <person name="Ahn S."/>
            <person name="Roh S."/>
        </authorList>
    </citation>
    <scope>NUCLEOTIDE SEQUENCE [LARGE SCALE GENOMIC DNA]</scope>
    <source>
        <strain evidence="1 2">CBA4606</strain>
    </source>
</reference>
<organism evidence="1 2">
    <name type="scientific">Pistricoccus aurantiacus</name>
    <dbReference type="NCBI Taxonomy" id="1883414"/>
    <lineage>
        <taxon>Bacteria</taxon>
        <taxon>Pseudomonadati</taxon>
        <taxon>Pseudomonadota</taxon>
        <taxon>Gammaproteobacteria</taxon>
        <taxon>Oceanospirillales</taxon>
        <taxon>Halomonadaceae</taxon>
        <taxon>Pistricoccus</taxon>
    </lineage>
</organism>
<evidence type="ECO:0000313" key="1">
    <source>
        <dbReference type="EMBL" id="QEA39890.1"/>
    </source>
</evidence>
<dbReference type="AlphaFoldDB" id="A0A5B8SYK0"/>
<protein>
    <recommendedName>
        <fullName evidence="3">Thioredoxin domain-containing protein</fullName>
    </recommendedName>
</protein>
<keyword evidence="2" id="KW-1185">Reference proteome</keyword>
<sequence length="173" mass="19610">MTFRNRQRLKLMVLIAVFFLPLLGAWGMLHWQAGIPAGRTAHGQLMPPVPPLSEWPLADKLPISDGQAWWLVFDCEADCKKRADQWWRMHRALGRQADRVTRLRIGGNAEALPGGNTTRWSALPDWRDSSVLWILDPQGRVVLAYPESIEPAAVLEDMEQLLKVNPGMERHGT</sequence>
<dbReference type="EMBL" id="CP042382">
    <property type="protein sequence ID" value="QEA39890.1"/>
    <property type="molecule type" value="Genomic_DNA"/>
</dbReference>
<dbReference type="RefSeq" id="WP_147184938.1">
    <property type="nucleotide sequence ID" value="NZ_CP042382.1"/>
</dbReference>
<proteinExistence type="predicted"/>
<accession>A0A5B8SYK0</accession>
<evidence type="ECO:0000313" key="2">
    <source>
        <dbReference type="Proteomes" id="UP000321272"/>
    </source>
</evidence>
<evidence type="ECO:0008006" key="3">
    <source>
        <dbReference type="Google" id="ProtNLM"/>
    </source>
</evidence>
<dbReference type="OrthoDB" id="9785445at2"/>